<evidence type="ECO:0000313" key="3">
    <source>
        <dbReference type="Ensembl" id="ENSCINP00000003022.3"/>
    </source>
</evidence>
<dbReference type="AlphaFoldDB" id="F6Z3Y4"/>
<reference evidence="3" key="4">
    <citation type="submission" date="2025-09" db="UniProtKB">
        <authorList>
            <consortium name="Ensembl"/>
        </authorList>
    </citation>
    <scope>IDENTIFICATION</scope>
</reference>
<dbReference type="OMA" id="HREMPPP"/>
<dbReference type="InterPro" id="IPR050923">
    <property type="entry name" value="Cell_Proc_Reg/RNA_Proc"/>
</dbReference>
<keyword evidence="4" id="KW-1185">Reference proteome</keyword>
<dbReference type="Ensembl" id="ENSCINT00000003022.3">
    <property type="protein sequence ID" value="ENSCINP00000003022.3"/>
    <property type="gene ID" value="ENSCING00000001529.3"/>
</dbReference>
<dbReference type="OrthoDB" id="4096268at2759"/>
<dbReference type="GO" id="GO:0003729">
    <property type="term" value="F:mRNA binding"/>
    <property type="evidence" value="ECO:0000318"/>
    <property type="project" value="GO_Central"/>
</dbReference>
<evidence type="ECO:0000313" key="4">
    <source>
        <dbReference type="Proteomes" id="UP000008144"/>
    </source>
</evidence>
<dbReference type="FunCoup" id="F6Z3Y4">
    <property type="interactions" value="1441"/>
</dbReference>
<name>F6Z3Y4_CIOIN</name>
<feature type="region of interest" description="Disordered" evidence="1">
    <location>
        <begin position="300"/>
        <end position="324"/>
    </location>
</feature>
<dbReference type="CDD" id="cd22674">
    <property type="entry name" value="FHA_PPP1R8"/>
    <property type="match status" value="1"/>
</dbReference>
<dbReference type="Pfam" id="PF00498">
    <property type="entry name" value="FHA"/>
    <property type="match status" value="1"/>
</dbReference>
<sequence length="324" mass="37114">MSKRKLIEPKTKFEIPSWAGLAPSGTHLNVMKGDKLVEKLLIDEKRCYYFGRNSESCDFMIEHASCSRVHAVLLYHKHLKRMFICDLGSMHGSFIRNLRLEGNKPTPIPFDATFHFGASTRYYILKERPQVSVQDPKKEETKHDLPMQEDELDNLTEFNTAHNKRVAALPVDETNIKFQKRKRKSVVFAEEEEIINLEDVDSSVGRFRNMISVQVIPNKRQRGDTSGFLSPSSGQKKHVQEFYNQGLYEDLEDKKSTLDSSLSRLVGFVPNLAPEVEVNQSDVPIQTSLVVERPQVETSVELKPRKKYTKEAWPGKRPAPSLLV</sequence>
<dbReference type="Gene3D" id="6.10.250.1290">
    <property type="match status" value="1"/>
</dbReference>
<dbReference type="FunFam" id="2.60.200.20:FF:000019">
    <property type="entry name" value="Nuclear inhibitor of protein phosphatase"/>
    <property type="match status" value="1"/>
</dbReference>
<gene>
    <name evidence="3" type="primary">LOC100182616</name>
</gene>
<dbReference type="RefSeq" id="XP_002125657.1">
    <property type="nucleotide sequence ID" value="XM_002125621.5"/>
</dbReference>
<reference evidence="4" key="1">
    <citation type="journal article" date="2002" name="Science">
        <title>The draft genome of Ciona intestinalis: insights into chordate and vertebrate origins.</title>
        <authorList>
            <person name="Dehal P."/>
            <person name="Satou Y."/>
            <person name="Campbell R.K."/>
            <person name="Chapman J."/>
            <person name="Degnan B."/>
            <person name="De Tomaso A."/>
            <person name="Davidson B."/>
            <person name="Di Gregorio A."/>
            <person name="Gelpke M."/>
            <person name="Goodstein D.M."/>
            <person name="Harafuji N."/>
            <person name="Hastings K.E."/>
            <person name="Ho I."/>
            <person name="Hotta K."/>
            <person name="Huang W."/>
            <person name="Kawashima T."/>
            <person name="Lemaire P."/>
            <person name="Martinez D."/>
            <person name="Meinertzhagen I.A."/>
            <person name="Necula S."/>
            <person name="Nonaka M."/>
            <person name="Putnam N."/>
            <person name="Rash S."/>
            <person name="Saiga H."/>
            <person name="Satake M."/>
            <person name="Terry A."/>
            <person name="Yamada L."/>
            <person name="Wang H.G."/>
            <person name="Awazu S."/>
            <person name="Azumi K."/>
            <person name="Boore J."/>
            <person name="Branno M."/>
            <person name="Chin-Bow S."/>
            <person name="DeSantis R."/>
            <person name="Doyle S."/>
            <person name="Francino P."/>
            <person name="Keys D.N."/>
            <person name="Haga S."/>
            <person name="Hayashi H."/>
            <person name="Hino K."/>
            <person name="Imai K.S."/>
            <person name="Inaba K."/>
            <person name="Kano S."/>
            <person name="Kobayashi K."/>
            <person name="Kobayashi M."/>
            <person name="Lee B.I."/>
            <person name="Makabe K.W."/>
            <person name="Manohar C."/>
            <person name="Matassi G."/>
            <person name="Medina M."/>
            <person name="Mochizuki Y."/>
            <person name="Mount S."/>
            <person name="Morishita T."/>
            <person name="Miura S."/>
            <person name="Nakayama A."/>
            <person name="Nishizaka S."/>
            <person name="Nomoto H."/>
            <person name="Ohta F."/>
            <person name="Oishi K."/>
            <person name="Rigoutsos I."/>
            <person name="Sano M."/>
            <person name="Sasaki A."/>
            <person name="Sasakura Y."/>
            <person name="Shoguchi E."/>
            <person name="Shin-i T."/>
            <person name="Spagnuolo A."/>
            <person name="Stainier D."/>
            <person name="Suzuki M.M."/>
            <person name="Tassy O."/>
            <person name="Takatori N."/>
            <person name="Tokuoka M."/>
            <person name="Yagi K."/>
            <person name="Yoshizaki F."/>
            <person name="Wada S."/>
            <person name="Zhang C."/>
            <person name="Hyatt P.D."/>
            <person name="Larimer F."/>
            <person name="Detter C."/>
            <person name="Doggett N."/>
            <person name="Glavina T."/>
            <person name="Hawkins T."/>
            <person name="Richardson P."/>
            <person name="Lucas S."/>
            <person name="Kohara Y."/>
            <person name="Levine M."/>
            <person name="Satoh N."/>
            <person name="Rokhsar D.S."/>
        </authorList>
    </citation>
    <scope>NUCLEOTIDE SEQUENCE [LARGE SCALE GENOMIC DNA]</scope>
</reference>
<dbReference type="STRING" id="7719.ENSCINP00000003022"/>
<dbReference type="InParanoid" id="F6Z3Y4"/>
<evidence type="ECO:0000256" key="1">
    <source>
        <dbReference type="SAM" id="MobiDB-lite"/>
    </source>
</evidence>
<dbReference type="GO" id="GO:0016607">
    <property type="term" value="C:nuclear speck"/>
    <property type="evidence" value="ECO:0000318"/>
    <property type="project" value="GO_Central"/>
</dbReference>
<proteinExistence type="predicted"/>
<dbReference type="HOGENOM" id="CLU_069628_0_0_1"/>
<dbReference type="EMBL" id="EAAA01002546">
    <property type="status" value="NOT_ANNOTATED_CDS"/>
    <property type="molecule type" value="Genomic_DNA"/>
</dbReference>
<dbReference type="GO" id="GO:0004865">
    <property type="term" value="F:protein serine/threonine phosphatase inhibitor activity"/>
    <property type="evidence" value="ECO:0000318"/>
    <property type="project" value="GO_Central"/>
</dbReference>
<dbReference type="Proteomes" id="UP000008144">
    <property type="component" value="Chromosome 7"/>
</dbReference>
<organism evidence="3 4">
    <name type="scientific">Ciona intestinalis</name>
    <name type="common">Transparent sea squirt</name>
    <name type="synonym">Ascidia intestinalis</name>
    <dbReference type="NCBI Taxonomy" id="7719"/>
    <lineage>
        <taxon>Eukaryota</taxon>
        <taxon>Metazoa</taxon>
        <taxon>Chordata</taxon>
        <taxon>Tunicata</taxon>
        <taxon>Ascidiacea</taxon>
        <taxon>Phlebobranchia</taxon>
        <taxon>Cionidae</taxon>
        <taxon>Ciona</taxon>
    </lineage>
</organism>
<dbReference type="SUPFAM" id="SSF49879">
    <property type="entry name" value="SMAD/FHA domain"/>
    <property type="match status" value="1"/>
</dbReference>
<protein>
    <submittedName>
        <fullName evidence="3">Nuclear inhibitor of protein phosphatase 1-like</fullName>
    </submittedName>
</protein>
<reference evidence="3" key="2">
    <citation type="journal article" date="2008" name="Genome Biol.">
        <title>Improved genome assembly and evidence-based global gene model set for the chordate Ciona intestinalis: new insight into intron and operon populations.</title>
        <authorList>
            <person name="Satou Y."/>
            <person name="Mineta K."/>
            <person name="Ogasawara M."/>
            <person name="Sasakura Y."/>
            <person name="Shoguchi E."/>
            <person name="Ueno K."/>
            <person name="Yamada L."/>
            <person name="Matsumoto J."/>
            <person name="Wasserscheid J."/>
            <person name="Dewar K."/>
            <person name="Wiley G.B."/>
            <person name="Macmil S.L."/>
            <person name="Roe B.A."/>
            <person name="Zeller R.W."/>
            <person name="Hastings K.E."/>
            <person name="Lemaire P."/>
            <person name="Lindquist E."/>
            <person name="Endo T."/>
            <person name="Hotta K."/>
            <person name="Inaba K."/>
        </authorList>
    </citation>
    <scope>NUCLEOTIDE SEQUENCE [LARGE SCALE GENOMIC DNA]</scope>
    <source>
        <strain evidence="3">wild type</strain>
    </source>
</reference>
<dbReference type="PROSITE" id="PS50006">
    <property type="entry name" value="FHA_DOMAIN"/>
    <property type="match status" value="1"/>
</dbReference>
<dbReference type="Gene3D" id="2.60.200.20">
    <property type="match status" value="1"/>
</dbReference>
<dbReference type="GeneID" id="100182616"/>
<dbReference type="EMBL" id="EAAA01002545">
    <property type="status" value="NOT_ANNOTATED_CDS"/>
    <property type="molecule type" value="Genomic_DNA"/>
</dbReference>
<accession>A0A1W2WAL4</accession>
<reference evidence="3" key="3">
    <citation type="submission" date="2025-08" db="UniProtKB">
        <authorList>
            <consortium name="Ensembl"/>
        </authorList>
    </citation>
    <scope>IDENTIFICATION</scope>
</reference>
<accession>F6Z3Y4</accession>
<dbReference type="SMART" id="SM00240">
    <property type="entry name" value="FHA"/>
    <property type="match status" value="1"/>
</dbReference>
<dbReference type="InterPro" id="IPR000253">
    <property type="entry name" value="FHA_dom"/>
</dbReference>
<evidence type="ECO:0000259" key="2">
    <source>
        <dbReference type="PROSITE" id="PS50006"/>
    </source>
</evidence>
<feature type="domain" description="FHA" evidence="2">
    <location>
        <begin position="48"/>
        <end position="100"/>
    </location>
</feature>
<dbReference type="GeneTree" id="ENSGT00940000156115"/>
<dbReference type="PANTHER" id="PTHR23308">
    <property type="entry name" value="NUCLEAR INHIBITOR OF PROTEIN PHOSPHATASE-1"/>
    <property type="match status" value="1"/>
</dbReference>
<dbReference type="KEGG" id="cin:100182616"/>
<dbReference type="InterPro" id="IPR008984">
    <property type="entry name" value="SMAD_FHA_dom_sf"/>
</dbReference>